<dbReference type="Pfam" id="PF00378">
    <property type="entry name" value="ECH_1"/>
    <property type="match status" value="1"/>
</dbReference>
<dbReference type="Gene3D" id="1.10.12.10">
    <property type="entry name" value="Lyase 2-enoyl-coa Hydratase, Chain A, domain 2"/>
    <property type="match status" value="1"/>
</dbReference>
<evidence type="ECO:0000313" key="2">
    <source>
        <dbReference type="EMBL" id="KAH7320014.1"/>
    </source>
</evidence>
<dbReference type="Proteomes" id="UP000813444">
    <property type="component" value="Unassembled WGS sequence"/>
</dbReference>
<dbReference type="EMBL" id="JAGPNK010000006">
    <property type="protein sequence ID" value="KAH7320014.1"/>
    <property type="molecule type" value="Genomic_DNA"/>
</dbReference>
<evidence type="ECO:0000256" key="1">
    <source>
        <dbReference type="ARBA" id="ARBA00005254"/>
    </source>
</evidence>
<dbReference type="InterPro" id="IPR051053">
    <property type="entry name" value="ECH/Chromodomain_protein"/>
</dbReference>
<dbReference type="AlphaFoldDB" id="A0A8K0WRJ2"/>
<reference evidence="2" key="1">
    <citation type="journal article" date="2021" name="Nat. Commun.">
        <title>Genetic determinants of endophytism in the Arabidopsis root mycobiome.</title>
        <authorList>
            <person name="Mesny F."/>
            <person name="Miyauchi S."/>
            <person name="Thiergart T."/>
            <person name="Pickel B."/>
            <person name="Atanasova L."/>
            <person name="Karlsson M."/>
            <person name="Huettel B."/>
            <person name="Barry K.W."/>
            <person name="Haridas S."/>
            <person name="Chen C."/>
            <person name="Bauer D."/>
            <person name="Andreopoulos W."/>
            <person name="Pangilinan J."/>
            <person name="LaButti K."/>
            <person name="Riley R."/>
            <person name="Lipzen A."/>
            <person name="Clum A."/>
            <person name="Drula E."/>
            <person name="Henrissat B."/>
            <person name="Kohler A."/>
            <person name="Grigoriev I.V."/>
            <person name="Martin F.M."/>
            <person name="Hacquard S."/>
        </authorList>
    </citation>
    <scope>NUCLEOTIDE SEQUENCE</scope>
    <source>
        <strain evidence="2">MPI-CAGE-CH-0235</strain>
    </source>
</reference>
<comment type="similarity">
    <text evidence="1">Belongs to the enoyl-CoA hydratase/isomerase family.</text>
</comment>
<dbReference type="PANTHER" id="PTHR43684">
    <property type="match status" value="1"/>
</dbReference>
<protein>
    <submittedName>
        <fullName evidence="2">ClpP/crotonase-like domain-containing protein</fullName>
    </submittedName>
</protein>
<dbReference type="InterPro" id="IPR001753">
    <property type="entry name" value="Enoyl-CoA_hydra/iso"/>
</dbReference>
<keyword evidence="3" id="KW-1185">Reference proteome</keyword>
<dbReference type="CDD" id="cd06558">
    <property type="entry name" value="crotonase-like"/>
    <property type="match status" value="1"/>
</dbReference>
<dbReference type="OrthoDB" id="2018133at2759"/>
<evidence type="ECO:0000313" key="3">
    <source>
        <dbReference type="Proteomes" id="UP000813444"/>
    </source>
</evidence>
<dbReference type="Gene3D" id="3.90.226.10">
    <property type="entry name" value="2-enoyl-CoA Hydratase, Chain A, domain 1"/>
    <property type="match status" value="1"/>
</dbReference>
<proteinExistence type="inferred from homology"/>
<dbReference type="InterPro" id="IPR029045">
    <property type="entry name" value="ClpP/crotonase-like_dom_sf"/>
</dbReference>
<dbReference type="PANTHER" id="PTHR43684:SF4">
    <property type="entry name" value="ENOYL-COA HYDRATASE_ISOMERASE FAMILY PROTEIN (AFU_ORTHOLOGUE AFUA_1G01890)"/>
    <property type="match status" value="1"/>
</dbReference>
<dbReference type="SUPFAM" id="SSF52096">
    <property type="entry name" value="ClpP/crotonase"/>
    <property type="match status" value="1"/>
</dbReference>
<accession>A0A8K0WRJ2</accession>
<comment type="caution">
    <text evidence="2">The sequence shown here is derived from an EMBL/GenBank/DDBJ whole genome shotgun (WGS) entry which is preliminary data.</text>
</comment>
<dbReference type="InterPro" id="IPR014748">
    <property type="entry name" value="Enoyl-CoA_hydra_C"/>
</dbReference>
<gene>
    <name evidence="2" type="ORF">B0I35DRAFT_478306</name>
</gene>
<sequence>MTDQLPPSYETLNLPGLLLSHHPPSSSSPTPIVIVKIHRPEARNAFTDALAASLIRAFDLLSADPRVRCVILTSSDSTNAFFCAGMDFGAQHAMGPTAATHRDEGGRVSLAIYRCAKPVIAAINGSAVGVGITMTLPASIRVVSRDAKIGFVFGRRGFTMEACSSFFLPRLLGTSRALHLVTTGAVYPANHRLLDGLFSEIVAPDDVLPAALRIAEDVVGNVSTVASTLMKDLMYRGPASPEEAHLLESRVFFDLIQGSDAEEGKQSFLQKRPPNFTGTMATDAPEVYPWWPPIDVRRREKL</sequence>
<organism evidence="2 3">
    <name type="scientific">Stachybotrys elegans</name>
    <dbReference type="NCBI Taxonomy" id="80388"/>
    <lineage>
        <taxon>Eukaryota</taxon>
        <taxon>Fungi</taxon>
        <taxon>Dikarya</taxon>
        <taxon>Ascomycota</taxon>
        <taxon>Pezizomycotina</taxon>
        <taxon>Sordariomycetes</taxon>
        <taxon>Hypocreomycetidae</taxon>
        <taxon>Hypocreales</taxon>
        <taxon>Stachybotryaceae</taxon>
        <taxon>Stachybotrys</taxon>
    </lineage>
</organism>
<name>A0A8K0WRJ2_9HYPO</name>